<dbReference type="AlphaFoldDB" id="A0A225ARA0"/>
<proteinExistence type="predicted"/>
<name>A0A225ARA0_TALAT</name>
<feature type="compositionally biased region" description="Basic and acidic residues" evidence="1">
    <location>
        <begin position="79"/>
        <end position="89"/>
    </location>
</feature>
<feature type="compositionally biased region" description="Polar residues" evidence="1">
    <location>
        <begin position="58"/>
        <end position="67"/>
    </location>
</feature>
<feature type="region of interest" description="Disordered" evidence="1">
    <location>
        <begin position="1"/>
        <end position="203"/>
    </location>
</feature>
<feature type="compositionally biased region" description="Basic and acidic residues" evidence="1">
    <location>
        <begin position="146"/>
        <end position="160"/>
    </location>
</feature>
<dbReference type="OrthoDB" id="3260716at2759"/>
<reference evidence="2 3" key="1">
    <citation type="submission" date="2015-06" db="EMBL/GenBank/DDBJ databases">
        <title>Talaromyces atroroseus IBT 11181 draft genome.</title>
        <authorList>
            <person name="Rasmussen K.B."/>
            <person name="Rasmussen S."/>
            <person name="Petersen B."/>
            <person name="Sicheritz-Ponten T."/>
            <person name="Mortensen U.H."/>
            <person name="Thrane U."/>
        </authorList>
    </citation>
    <scope>NUCLEOTIDE SEQUENCE [LARGE SCALE GENOMIC DNA]</scope>
    <source>
        <strain evidence="2 3">IBT 11181</strain>
    </source>
</reference>
<evidence type="ECO:0000256" key="1">
    <source>
        <dbReference type="SAM" id="MobiDB-lite"/>
    </source>
</evidence>
<dbReference type="EMBL" id="LFMY01000004">
    <property type="protein sequence ID" value="OKL60894.1"/>
    <property type="molecule type" value="Genomic_DNA"/>
</dbReference>
<keyword evidence="3" id="KW-1185">Reference proteome</keyword>
<gene>
    <name evidence="2" type="ORF">UA08_03224</name>
</gene>
<comment type="caution">
    <text evidence="2">The sequence shown here is derived from an EMBL/GenBank/DDBJ whole genome shotgun (WGS) entry which is preliminary data.</text>
</comment>
<dbReference type="Proteomes" id="UP000214365">
    <property type="component" value="Unassembled WGS sequence"/>
</dbReference>
<protein>
    <submittedName>
        <fullName evidence="2">Uncharacterized protein</fullName>
    </submittedName>
</protein>
<evidence type="ECO:0000313" key="3">
    <source>
        <dbReference type="Proteomes" id="UP000214365"/>
    </source>
</evidence>
<accession>A0A225ARA0</accession>
<organism evidence="2 3">
    <name type="scientific">Talaromyces atroroseus</name>
    <dbReference type="NCBI Taxonomy" id="1441469"/>
    <lineage>
        <taxon>Eukaryota</taxon>
        <taxon>Fungi</taxon>
        <taxon>Dikarya</taxon>
        <taxon>Ascomycota</taxon>
        <taxon>Pezizomycotina</taxon>
        <taxon>Eurotiomycetes</taxon>
        <taxon>Eurotiomycetidae</taxon>
        <taxon>Eurotiales</taxon>
        <taxon>Trichocomaceae</taxon>
        <taxon>Talaromyces</taxon>
        <taxon>Talaromyces sect. Trachyspermi</taxon>
    </lineage>
</organism>
<dbReference type="GeneID" id="31002979"/>
<feature type="compositionally biased region" description="Polar residues" evidence="1">
    <location>
        <begin position="1"/>
        <end position="16"/>
    </location>
</feature>
<feature type="compositionally biased region" description="Basic and acidic residues" evidence="1">
    <location>
        <begin position="168"/>
        <end position="182"/>
    </location>
</feature>
<evidence type="ECO:0000313" key="2">
    <source>
        <dbReference type="EMBL" id="OKL60894.1"/>
    </source>
</evidence>
<sequence length="203" mass="21761">MAGRSNQTVDATNQQFFHPDPPRQVPQAAKWHQPGVPASAADRAPEFRAQTLPAGSAPASNSYQPNPISEVPGQANNEDTLRAHGKESVFTKPLDTFPGATSADVNKGLGKPMQGQTSNELRHDGNHQRKHHGSGYEAHGATGHPKHTEHSIGDSQKVDPRYTAGQRGLDREEAQSGRHGDKGALGAEDIPPQPAETVARERD</sequence>
<dbReference type="RefSeq" id="XP_020121015.1">
    <property type="nucleotide sequence ID" value="XM_020265501.1"/>
</dbReference>